<organism evidence="2 3">
    <name type="scientific">Caerostris extrusa</name>
    <name type="common">Bark spider</name>
    <name type="synonym">Caerostris bankana</name>
    <dbReference type="NCBI Taxonomy" id="172846"/>
    <lineage>
        <taxon>Eukaryota</taxon>
        <taxon>Metazoa</taxon>
        <taxon>Ecdysozoa</taxon>
        <taxon>Arthropoda</taxon>
        <taxon>Chelicerata</taxon>
        <taxon>Arachnida</taxon>
        <taxon>Araneae</taxon>
        <taxon>Araneomorphae</taxon>
        <taxon>Entelegynae</taxon>
        <taxon>Araneoidea</taxon>
        <taxon>Araneidae</taxon>
        <taxon>Caerostris</taxon>
    </lineage>
</organism>
<dbReference type="AlphaFoldDB" id="A0AAV4S496"/>
<protein>
    <submittedName>
        <fullName evidence="2">Uncharacterized protein</fullName>
    </submittedName>
</protein>
<comment type="caution">
    <text evidence="2">The sequence shown here is derived from an EMBL/GenBank/DDBJ whole genome shotgun (WGS) entry which is preliminary data.</text>
</comment>
<proteinExistence type="predicted"/>
<gene>
    <name evidence="2" type="ORF">CEXT_286421</name>
</gene>
<reference evidence="2 3" key="1">
    <citation type="submission" date="2021-06" db="EMBL/GenBank/DDBJ databases">
        <title>Caerostris extrusa draft genome.</title>
        <authorList>
            <person name="Kono N."/>
            <person name="Arakawa K."/>
        </authorList>
    </citation>
    <scope>NUCLEOTIDE SEQUENCE [LARGE SCALE GENOMIC DNA]</scope>
</reference>
<dbReference type="Proteomes" id="UP001054945">
    <property type="component" value="Unassembled WGS sequence"/>
</dbReference>
<evidence type="ECO:0000313" key="2">
    <source>
        <dbReference type="EMBL" id="GIY27237.1"/>
    </source>
</evidence>
<evidence type="ECO:0000313" key="3">
    <source>
        <dbReference type="Proteomes" id="UP001054945"/>
    </source>
</evidence>
<dbReference type="EMBL" id="BPLR01008790">
    <property type="protein sequence ID" value="GIY27237.1"/>
    <property type="molecule type" value="Genomic_DNA"/>
</dbReference>
<accession>A0AAV4S496</accession>
<feature type="region of interest" description="Disordered" evidence="1">
    <location>
        <begin position="30"/>
        <end position="57"/>
    </location>
</feature>
<sequence>MTGEQRKPLPLTVCIDCCRSSPARGLLETGRAAGSIVGDGRRKGHRPKRDGHRGAQEGEDLLTEITCQASNTNLSAPITAAVKLDISRKYSTSRNNRMKPE</sequence>
<keyword evidence="3" id="KW-1185">Reference proteome</keyword>
<name>A0AAV4S496_CAEEX</name>
<evidence type="ECO:0000256" key="1">
    <source>
        <dbReference type="SAM" id="MobiDB-lite"/>
    </source>
</evidence>
<feature type="compositionally biased region" description="Basic residues" evidence="1">
    <location>
        <begin position="42"/>
        <end position="51"/>
    </location>
</feature>